<dbReference type="AlphaFoldDB" id="A0A485L1H5"/>
<evidence type="ECO:0000256" key="1">
    <source>
        <dbReference type="SAM" id="MobiDB-lite"/>
    </source>
</evidence>
<reference evidence="2" key="2">
    <citation type="submission" date="2019-06" db="EMBL/GenBank/DDBJ databases">
        <title>Genomics analysis of Aphanomyces spp. identifies a new class of oomycete effector associated with host adaptation.</title>
        <authorList>
            <person name="Gaulin E."/>
        </authorList>
    </citation>
    <scope>NUCLEOTIDE SEQUENCE</scope>
    <source>
        <strain evidence="2">CBS 578.67</strain>
    </source>
</reference>
<organism evidence="3 4">
    <name type="scientific">Aphanomyces stellatus</name>
    <dbReference type="NCBI Taxonomy" id="120398"/>
    <lineage>
        <taxon>Eukaryota</taxon>
        <taxon>Sar</taxon>
        <taxon>Stramenopiles</taxon>
        <taxon>Oomycota</taxon>
        <taxon>Saprolegniomycetes</taxon>
        <taxon>Saprolegniales</taxon>
        <taxon>Verrucalvaceae</taxon>
        <taxon>Aphanomyces</taxon>
    </lineage>
</organism>
<evidence type="ECO:0000313" key="4">
    <source>
        <dbReference type="Proteomes" id="UP000332933"/>
    </source>
</evidence>
<sequence>MDDSVGETPLMEDFSTLFYDDNDGDDGSVDTDDDDVRTSDNNKRATTFAARAPKKALDMSLSSPSLPRKHTASRVAAARLSPDVRSTLRADGERRMELADRAQQTYFLAYELECEMADLVLWTEAVIIPQSWRVAIRQHLAPLLRRMKRHLAGLIDAESLLLPPFDPRTLAQYDAQLQVTEDMTLFVYDAIQDCKARALKGERTVAAAMIQLHVRRRLRQKGFYTTKVKLTKLQRGLIPGLFDGIKGETIMNITPECITLEYPKTIDVPTTNS</sequence>
<dbReference type="Proteomes" id="UP000332933">
    <property type="component" value="Unassembled WGS sequence"/>
</dbReference>
<name>A0A485L1H5_9STRA</name>
<accession>A0A485L1H5</accession>
<keyword evidence="4" id="KW-1185">Reference proteome</keyword>
<feature type="region of interest" description="Disordered" evidence="1">
    <location>
        <begin position="1"/>
        <end position="45"/>
    </location>
</feature>
<reference evidence="3 4" key="1">
    <citation type="submission" date="2019-03" db="EMBL/GenBank/DDBJ databases">
        <authorList>
            <person name="Gaulin E."/>
            <person name="Dumas B."/>
        </authorList>
    </citation>
    <scope>NUCLEOTIDE SEQUENCE [LARGE SCALE GENOMIC DNA]</scope>
    <source>
        <strain evidence="3">CBS 568.67</strain>
    </source>
</reference>
<protein>
    <submittedName>
        <fullName evidence="3">Aste57867_14754 protein</fullName>
    </submittedName>
</protein>
<dbReference type="EMBL" id="CAADRA010005595">
    <property type="protein sequence ID" value="VFT91572.1"/>
    <property type="molecule type" value="Genomic_DNA"/>
</dbReference>
<evidence type="ECO:0000313" key="2">
    <source>
        <dbReference type="EMBL" id="KAF0694343.1"/>
    </source>
</evidence>
<evidence type="ECO:0000313" key="3">
    <source>
        <dbReference type="EMBL" id="VFT91572.1"/>
    </source>
</evidence>
<feature type="compositionally biased region" description="Acidic residues" evidence="1">
    <location>
        <begin position="20"/>
        <end position="35"/>
    </location>
</feature>
<dbReference type="EMBL" id="VJMH01005574">
    <property type="protein sequence ID" value="KAF0694343.1"/>
    <property type="molecule type" value="Genomic_DNA"/>
</dbReference>
<dbReference type="OrthoDB" id="76438at2759"/>
<gene>
    <name evidence="3" type="primary">Aste57867_14754</name>
    <name evidence="2" type="ORF">As57867_014699</name>
    <name evidence="3" type="ORF">ASTE57867_14754</name>
</gene>
<proteinExistence type="predicted"/>